<dbReference type="CDD" id="cd00064">
    <property type="entry name" value="FU"/>
    <property type="match status" value="1"/>
</dbReference>
<feature type="signal peptide" evidence="1">
    <location>
        <begin position="1"/>
        <end position="15"/>
    </location>
</feature>
<reference evidence="2" key="1">
    <citation type="submission" date="2021-01" db="EMBL/GenBank/DDBJ databases">
        <authorList>
            <consortium name="Genoscope - CEA"/>
            <person name="William W."/>
        </authorList>
    </citation>
    <scope>NUCLEOTIDE SEQUENCE</scope>
</reference>
<evidence type="ECO:0000313" key="3">
    <source>
        <dbReference type="Proteomes" id="UP000689195"/>
    </source>
</evidence>
<protein>
    <recommendedName>
        <fullName evidence="4">Transmembrane protein</fullName>
    </recommendedName>
</protein>
<dbReference type="PANTHER" id="PTHR38934">
    <property type="entry name" value="HYPHALLY REGULATED CELL WALL PROTEIN 1"/>
    <property type="match status" value="1"/>
</dbReference>
<name>A0A8S1UN48_9CILI</name>
<comment type="caution">
    <text evidence="2">The sequence shown here is derived from an EMBL/GenBank/DDBJ whole genome shotgun (WGS) entry which is preliminary data.</text>
</comment>
<evidence type="ECO:0008006" key="4">
    <source>
        <dbReference type="Google" id="ProtNLM"/>
    </source>
</evidence>
<gene>
    <name evidence="2" type="ORF">PPENT_87.1.T0440263</name>
</gene>
<feature type="chain" id="PRO_5035884131" description="Transmembrane protein" evidence="1">
    <location>
        <begin position="16"/>
        <end position="427"/>
    </location>
</feature>
<dbReference type="OrthoDB" id="320288at2759"/>
<dbReference type="PANTHER" id="PTHR38934:SF6">
    <property type="entry name" value="CHROMOSOME UNDETERMINED SCAFFOLD_176, WHOLE GENOME SHOTGUN SEQUENCE"/>
    <property type="match status" value="1"/>
</dbReference>
<dbReference type="EMBL" id="CAJJDO010000044">
    <property type="protein sequence ID" value="CAD8166668.1"/>
    <property type="molecule type" value="Genomic_DNA"/>
</dbReference>
<accession>A0A8S1UN48</accession>
<sequence>MQVFFLIILFQEFASQWLPQDSYLKSNTIYKQATGSDAYKYTERFFKPMTQYTTANFINCSIPATSYITLNQDNPQVENINWINFQLGCVISFDLYFHGTWNNQFVTMNASSFSQTNYYTSPNAYYLSSGFCDNMPYEVQTVNFSLINSQSGKMSFKSSNNMGGMVSIRNIFITKLKCYPSCKTCDGPALNQCYSCYYGTISGNICPLCPINQYYVKFLGCRDTCNFDQKLFKNGFCQDFRSNLSQYQVTYFQNTEFQNNSLHVENLKWSIKYDKNHIDTTLSLQYVTNILSYGIFKYNSGIQRFVNEIRVDKGTQSIGLKIVILIFGLFPMQGGLNFLLNNTYYGSIFKISSEIQTHNIQIYDVISLGSWLQYSKCEKYELHMFVDIPQFPFLFSSSSNFTDDSAGWGLVSLTVSSGYCPQNLQNL</sequence>
<dbReference type="Proteomes" id="UP000689195">
    <property type="component" value="Unassembled WGS sequence"/>
</dbReference>
<evidence type="ECO:0000313" key="2">
    <source>
        <dbReference type="EMBL" id="CAD8166668.1"/>
    </source>
</evidence>
<dbReference type="AlphaFoldDB" id="A0A8S1UN48"/>
<dbReference type="InterPro" id="IPR006212">
    <property type="entry name" value="Furin_repeat"/>
</dbReference>
<keyword evidence="3" id="KW-1185">Reference proteome</keyword>
<keyword evidence="1" id="KW-0732">Signal</keyword>
<organism evidence="2 3">
    <name type="scientific">Paramecium pentaurelia</name>
    <dbReference type="NCBI Taxonomy" id="43138"/>
    <lineage>
        <taxon>Eukaryota</taxon>
        <taxon>Sar</taxon>
        <taxon>Alveolata</taxon>
        <taxon>Ciliophora</taxon>
        <taxon>Intramacronucleata</taxon>
        <taxon>Oligohymenophorea</taxon>
        <taxon>Peniculida</taxon>
        <taxon>Parameciidae</taxon>
        <taxon>Paramecium</taxon>
    </lineage>
</organism>
<proteinExistence type="predicted"/>
<evidence type="ECO:0000256" key="1">
    <source>
        <dbReference type="SAM" id="SignalP"/>
    </source>
</evidence>